<dbReference type="GO" id="GO:0047661">
    <property type="term" value="F:amino-acid racemase activity"/>
    <property type="evidence" value="ECO:0007669"/>
    <property type="project" value="InterPro"/>
</dbReference>
<dbReference type="SUPFAM" id="SSF53681">
    <property type="entry name" value="Aspartate/glutamate racemase"/>
    <property type="match status" value="1"/>
</dbReference>
<dbReference type="HOGENOM" id="CLU_053002_3_0_2"/>
<protein>
    <submittedName>
        <fullName evidence="2">Hydantoin racemase</fullName>
    </submittedName>
</protein>
<evidence type="ECO:0000256" key="1">
    <source>
        <dbReference type="ARBA" id="ARBA00038414"/>
    </source>
</evidence>
<dbReference type="RefSeq" id="WP_004068864.1">
    <property type="nucleotide sequence ID" value="NC_022084.1"/>
</dbReference>
<dbReference type="Proteomes" id="UP000015502">
    <property type="component" value="Chromosome"/>
</dbReference>
<reference evidence="2 3" key="1">
    <citation type="journal article" date="2012" name="J. Bacteriol.">
        <title>Genome sequence of the model hyperthermophilic archaeon Thermococcus litoralis NS-C.</title>
        <authorList>
            <person name="Gardner A.F."/>
            <person name="Kumar S."/>
            <person name="Perler F.B."/>
        </authorList>
    </citation>
    <scope>NUCLEOTIDE SEQUENCE [LARGE SCALE GENOMIC DNA]</scope>
    <source>
        <strain evidence="3">ATCC 51850 / DSM 5473 / JCM 8560 / NS-C</strain>
    </source>
</reference>
<dbReference type="Pfam" id="PF01177">
    <property type="entry name" value="Asp_Glu_race"/>
    <property type="match status" value="1"/>
</dbReference>
<comment type="similarity">
    <text evidence="1">Belongs to the HyuE racemase family.</text>
</comment>
<dbReference type="OrthoDB" id="161830at2157"/>
<sequence>MKILVINPVGTSRWDETDKKIYQSFASLETEIEVISLGEGPISIETRKTEADAIPRIVETALKNHESYDAIIVNCCADPGVDIIRSLLDKPVVGPCEASLALASVLGKKIGIVTVSKTGIPIFEELVKKLNFEEFVVSIRAIGISVPEIEKNLQKTVNLLLEECKKAEKDGAEVIVLGCTGFAGLAERLQKHMAIPIIDPAGAAVKIAENLVSLKLSHSKKRYFS</sequence>
<organism evidence="2 3">
    <name type="scientific">Thermococcus litoralis (strain ATCC 51850 / DSM 5473 / JCM 8560 / NS-C)</name>
    <dbReference type="NCBI Taxonomy" id="523849"/>
    <lineage>
        <taxon>Archaea</taxon>
        <taxon>Methanobacteriati</taxon>
        <taxon>Methanobacteriota</taxon>
        <taxon>Thermococci</taxon>
        <taxon>Thermococcales</taxon>
        <taxon>Thermococcaceae</taxon>
        <taxon>Thermococcus</taxon>
    </lineage>
</organism>
<dbReference type="PANTHER" id="PTHR28047">
    <property type="entry name" value="PROTEIN DCG1"/>
    <property type="match status" value="1"/>
</dbReference>
<dbReference type="EMBL" id="CP006670">
    <property type="protein sequence ID" value="EHR78160.1"/>
    <property type="molecule type" value="Genomic_DNA"/>
</dbReference>
<gene>
    <name evidence="2" type="ORF">OCC_03868</name>
</gene>
<dbReference type="InterPro" id="IPR052186">
    <property type="entry name" value="Hydantoin_racemase-like"/>
</dbReference>
<evidence type="ECO:0000313" key="3">
    <source>
        <dbReference type="Proteomes" id="UP000015502"/>
    </source>
</evidence>
<name>H3ZPC5_THELN</name>
<dbReference type="STRING" id="523849.OCC_03868"/>
<evidence type="ECO:0000313" key="2">
    <source>
        <dbReference type="EMBL" id="EHR78160.1"/>
    </source>
</evidence>
<dbReference type="Gene3D" id="3.40.50.12500">
    <property type="match status" value="1"/>
</dbReference>
<dbReference type="InterPro" id="IPR015942">
    <property type="entry name" value="Asp/Glu/hydantoin_racemase"/>
</dbReference>
<dbReference type="PaxDb" id="523849-OCC_03868"/>
<dbReference type="KEGG" id="tlt:OCC_03868"/>
<dbReference type="PANTHER" id="PTHR28047:SF5">
    <property type="entry name" value="PROTEIN DCG1"/>
    <property type="match status" value="1"/>
</dbReference>
<proteinExistence type="inferred from homology"/>
<dbReference type="GeneID" id="16550219"/>
<dbReference type="InterPro" id="IPR053714">
    <property type="entry name" value="Iso_Racemase_Enz_sf"/>
</dbReference>
<dbReference type="InterPro" id="IPR001920">
    <property type="entry name" value="Asp/Glu_race"/>
</dbReference>
<keyword evidence="3" id="KW-1185">Reference proteome</keyword>
<accession>H3ZPC5</accession>
<dbReference type="AlphaFoldDB" id="H3ZPC5"/>